<keyword evidence="4" id="KW-0496">Mitochondrion</keyword>
<evidence type="ECO:0000256" key="2">
    <source>
        <dbReference type="ARBA" id="ARBA00007594"/>
    </source>
</evidence>
<dbReference type="SUPFAM" id="SSF55129">
    <property type="entry name" value="Ribosomal protein L30p/L7e"/>
    <property type="match status" value="1"/>
</dbReference>
<dbReference type="Gene3D" id="3.30.1390.20">
    <property type="entry name" value="Ribosomal protein L30, ferredoxin-like fold domain"/>
    <property type="match status" value="1"/>
</dbReference>
<dbReference type="CDD" id="cd01658">
    <property type="entry name" value="Ribosomal_L30"/>
    <property type="match status" value="1"/>
</dbReference>
<comment type="caution">
    <text evidence="10">The sequence shown here is derived from an EMBL/GenBank/DDBJ whole genome shotgun (WGS) entry which is preliminary data.</text>
</comment>
<evidence type="ECO:0000256" key="4">
    <source>
        <dbReference type="ARBA" id="ARBA00023128"/>
    </source>
</evidence>
<comment type="subcellular location">
    <subcellularLocation>
        <location evidence="1">Mitochondrion</location>
    </subcellularLocation>
</comment>
<accession>A0AAV5S521</accession>
<dbReference type="GO" id="GO:0005739">
    <property type="term" value="C:mitochondrion"/>
    <property type="evidence" value="ECO:0007669"/>
    <property type="project" value="UniProtKB-SubCell"/>
</dbReference>
<evidence type="ECO:0000313" key="11">
    <source>
        <dbReference type="Proteomes" id="UP001377567"/>
    </source>
</evidence>
<dbReference type="InterPro" id="IPR036919">
    <property type="entry name" value="Ribo_uL30_ferredoxin-like_sf"/>
</dbReference>
<evidence type="ECO:0000256" key="7">
    <source>
        <dbReference type="ARBA" id="ARBA00037226"/>
    </source>
</evidence>
<evidence type="ECO:0000256" key="6">
    <source>
        <dbReference type="ARBA" id="ARBA00035281"/>
    </source>
</evidence>
<dbReference type="NCBIfam" id="TIGR01308">
    <property type="entry name" value="rpmD_bact"/>
    <property type="match status" value="1"/>
</dbReference>
<dbReference type="PANTHER" id="PTHR15892:SF2">
    <property type="entry name" value="LARGE RIBOSOMAL SUBUNIT PROTEIN UL30M"/>
    <property type="match status" value="1"/>
</dbReference>
<sequence length="85" mass="9523">MVYYKATLVRSLIGMPKATRGIVKALGFGKRGSVIYRRVTPQVTGSLLKVKELVQVEVTPHALNKQQQRDLRKTDPGFTVEKRAV</sequence>
<dbReference type="FunFam" id="3.30.1390.20:FF:000010">
    <property type="entry name" value="Large subunit ribosomal protein L30"/>
    <property type="match status" value="1"/>
</dbReference>
<evidence type="ECO:0000256" key="1">
    <source>
        <dbReference type="ARBA" id="ARBA00004173"/>
    </source>
</evidence>
<comment type="function">
    <text evidence="7">Component of the mitochondrial ribosome (mitoribosome), a dedicated translation machinery responsible for the synthesis of mitochondrial genome-encoded proteins, including at least some of the essential transmembrane subunits of the mitochondrial respiratory chain. The mitoribosomes are attached to the mitochondrial inner membrane and translation products are cotranslationally integrated into the membrane.</text>
</comment>
<feature type="compositionally biased region" description="Basic and acidic residues" evidence="8">
    <location>
        <begin position="67"/>
        <end position="85"/>
    </location>
</feature>
<feature type="region of interest" description="Disordered" evidence="8">
    <location>
        <begin position="65"/>
        <end position="85"/>
    </location>
</feature>
<protein>
    <recommendedName>
        <fullName evidence="6">Large ribosomal subunit protein uL30m</fullName>
    </recommendedName>
</protein>
<organism evidence="10 11">
    <name type="scientific">Maudiozyma humilis</name>
    <name type="common">Sour dough yeast</name>
    <name type="synonym">Kazachstania humilis</name>
    <dbReference type="NCBI Taxonomy" id="51915"/>
    <lineage>
        <taxon>Eukaryota</taxon>
        <taxon>Fungi</taxon>
        <taxon>Dikarya</taxon>
        <taxon>Ascomycota</taxon>
        <taxon>Saccharomycotina</taxon>
        <taxon>Saccharomycetes</taxon>
        <taxon>Saccharomycetales</taxon>
        <taxon>Saccharomycetaceae</taxon>
        <taxon>Maudiozyma</taxon>
    </lineage>
</organism>
<dbReference type="Pfam" id="PF00327">
    <property type="entry name" value="Ribosomal_L30"/>
    <property type="match status" value="1"/>
</dbReference>
<dbReference type="InterPro" id="IPR005996">
    <property type="entry name" value="Ribosomal_uL30_bac-type"/>
</dbReference>
<dbReference type="EMBL" id="BTGD01000025">
    <property type="protein sequence ID" value="GMM58536.1"/>
    <property type="molecule type" value="Genomic_DNA"/>
</dbReference>
<dbReference type="InterPro" id="IPR016082">
    <property type="entry name" value="Ribosomal_uL30_ferredoxin-like"/>
</dbReference>
<evidence type="ECO:0000313" key="10">
    <source>
        <dbReference type="EMBL" id="GMM58536.1"/>
    </source>
</evidence>
<proteinExistence type="inferred from homology"/>
<feature type="domain" description="Large ribosomal subunit protein uL30-like ferredoxin-like fold" evidence="9">
    <location>
        <begin position="4"/>
        <end position="54"/>
    </location>
</feature>
<dbReference type="PANTHER" id="PTHR15892">
    <property type="entry name" value="MITOCHONDRIAL RIBOSOMAL PROTEIN L30"/>
    <property type="match status" value="1"/>
</dbReference>
<reference evidence="10 11" key="1">
    <citation type="journal article" date="2023" name="Elife">
        <title>Identification of key yeast species and microbe-microbe interactions impacting larval growth of Drosophila in the wild.</title>
        <authorList>
            <person name="Mure A."/>
            <person name="Sugiura Y."/>
            <person name="Maeda R."/>
            <person name="Honda K."/>
            <person name="Sakurai N."/>
            <person name="Takahashi Y."/>
            <person name="Watada M."/>
            <person name="Katoh T."/>
            <person name="Gotoh A."/>
            <person name="Gotoh Y."/>
            <person name="Taniguchi I."/>
            <person name="Nakamura K."/>
            <person name="Hayashi T."/>
            <person name="Katayama T."/>
            <person name="Uemura T."/>
            <person name="Hattori Y."/>
        </authorList>
    </citation>
    <scope>NUCLEOTIDE SEQUENCE [LARGE SCALE GENOMIC DNA]</scope>
    <source>
        <strain evidence="10 11">KH-74</strain>
    </source>
</reference>
<keyword evidence="11" id="KW-1185">Reference proteome</keyword>
<evidence type="ECO:0000256" key="3">
    <source>
        <dbReference type="ARBA" id="ARBA00022980"/>
    </source>
</evidence>
<evidence type="ECO:0000256" key="8">
    <source>
        <dbReference type="SAM" id="MobiDB-lite"/>
    </source>
</evidence>
<dbReference type="GO" id="GO:0006412">
    <property type="term" value="P:translation"/>
    <property type="evidence" value="ECO:0007669"/>
    <property type="project" value="InterPro"/>
</dbReference>
<keyword evidence="5" id="KW-0687">Ribonucleoprotein</keyword>
<dbReference type="GO" id="GO:0003735">
    <property type="term" value="F:structural constituent of ribosome"/>
    <property type="evidence" value="ECO:0007669"/>
    <property type="project" value="InterPro"/>
</dbReference>
<dbReference type="GO" id="GO:0015934">
    <property type="term" value="C:large ribosomal subunit"/>
    <property type="evidence" value="ECO:0007669"/>
    <property type="project" value="InterPro"/>
</dbReference>
<keyword evidence="3 10" id="KW-0689">Ribosomal protein</keyword>
<name>A0AAV5S521_MAUHU</name>
<dbReference type="Proteomes" id="UP001377567">
    <property type="component" value="Unassembled WGS sequence"/>
</dbReference>
<comment type="similarity">
    <text evidence="2">Belongs to the universal ribosomal protein uL30 family.</text>
</comment>
<dbReference type="AlphaFoldDB" id="A0AAV5S521"/>
<evidence type="ECO:0000256" key="5">
    <source>
        <dbReference type="ARBA" id="ARBA00023274"/>
    </source>
</evidence>
<gene>
    <name evidence="10" type="ORF">DAKH74_051530</name>
</gene>
<evidence type="ECO:0000259" key="9">
    <source>
        <dbReference type="Pfam" id="PF00327"/>
    </source>
</evidence>